<dbReference type="RefSeq" id="WP_323454326.1">
    <property type="nucleotide sequence ID" value="NZ_JAYFUI010000188.1"/>
</dbReference>
<protein>
    <submittedName>
        <fullName evidence="2">HigA family addiction module antitoxin</fullName>
    </submittedName>
</protein>
<dbReference type="Gene3D" id="1.10.260.40">
    <property type="entry name" value="lambda repressor-like DNA-binding domains"/>
    <property type="match status" value="1"/>
</dbReference>
<dbReference type="PROSITE" id="PS50943">
    <property type="entry name" value="HTH_CROC1"/>
    <property type="match status" value="1"/>
</dbReference>
<dbReference type="Proteomes" id="UP001302573">
    <property type="component" value="Unassembled WGS sequence"/>
</dbReference>
<dbReference type="SMART" id="SM00530">
    <property type="entry name" value="HTH_XRE"/>
    <property type="match status" value="1"/>
</dbReference>
<keyword evidence="3" id="KW-1185">Reference proteome</keyword>
<evidence type="ECO:0000259" key="1">
    <source>
        <dbReference type="PROSITE" id="PS50943"/>
    </source>
</evidence>
<evidence type="ECO:0000313" key="2">
    <source>
        <dbReference type="EMBL" id="MEA5673968.1"/>
    </source>
</evidence>
<dbReference type="SUPFAM" id="SSF47413">
    <property type="entry name" value="lambda repressor-like DNA-binding domains"/>
    <property type="match status" value="1"/>
</dbReference>
<organism evidence="2 3">
    <name type="scientific">Pseudomonas machongensis</name>
    <dbReference type="NCBI Taxonomy" id="3110229"/>
    <lineage>
        <taxon>Bacteria</taxon>
        <taxon>Pseudomonadati</taxon>
        <taxon>Pseudomonadota</taxon>
        <taxon>Gammaproteobacteria</taxon>
        <taxon>Pseudomonadales</taxon>
        <taxon>Pseudomonadaceae</taxon>
        <taxon>Pseudomonas</taxon>
    </lineage>
</organism>
<dbReference type="EMBL" id="JAYFUI010000188">
    <property type="protein sequence ID" value="MEA5673968.1"/>
    <property type="molecule type" value="Genomic_DNA"/>
</dbReference>
<dbReference type="InterPro" id="IPR010982">
    <property type="entry name" value="Lambda_DNA-bd_dom_sf"/>
</dbReference>
<dbReference type="InterPro" id="IPR013430">
    <property type="entry name" value="Toxin_antidote_HigA"/>
</dbReference>
<feature type="domain" description="HTH cro/C1-type" evidence="1">
    <location>
        <begin position="13"/>
        <end position="67"/>
    </location>
</feature>
<name>A0ABU5VKR2_9PSED</name>
<sequence>MTFQDFPHPGLRIKAEVIPAGMTVTKAASLMGVGRPALSNLLNGNSALSAEMAARLEKAFKVPLKELMEMQAQYEAAQASRKVKPASAMTYVPPFLEIKAQAIEDWASHNIQARSRFAVFLRTLVHSTGVGLAKVDFPGNDDAERPGWDGLVEAGEGTPWVPEGCSGWEFGTNEKPLTKANGDYDKSVIALEPSVRRNMTFIFVTPRRWPGKGSWVVSKQALKEWKDVRAYDASDLEQWLEQSLPGQAWFASETHIPAQDVRSLDKCWTEWAEVSNPPLAGGLFASAIEDAKRAVASYLSSSSTGPFVVAADSVEEALAFLAQLLSEHGGEELASYRDRVLVFDRPGALPRLASAKQAFISVVYTRDVEKELAPYAKSMHSFVVYPRNAVVASPSVLLKPASSQTFTAALESMNMSRDEITRLAKASGRSLTVLRRQLSSLPAVKLPAWAADPQTAAKLVPFLFVGAWDSRNEADKSWLSKMAGGRPYDELEKDCQSLATLNDAPVWMAGAARGVISKLDLLFAVAAEVTASDMRRYFEVARVVLGEDDPALDLDEDQRWRAAAEGKVREFSSAFRDGVLETLVLLSVHGLEVFKGRLGIDIESEVNSVVRDLLRPPLTARVLEAHDQDLPTYAEAAPSEFLSIIRQDLQAENPAVYGLLRPVSSGVFGATPSRTGLLWALEGLCWSPETVAHAVSILAQLSQIEIKDNWTNKPAHSLGSVFRSWMPQTAASLQQRVGLLKNLVAKFPDVAWSICMAELSLDNGIGDYSHKPRWRDDGYGYGEPFETWSPILEFKKEVIALVLNWPTHYTLDMLGELVERLQGLNEDDQTRVWAMIEDWAITQASDADKAAMREKVRRSTLSRRAALRAKKDSDYAALVIAGKSVYEALEPHDILNRHLWLFRTGWVEESADELEDFATLDHREREERINRLRVEALGDILAHRGPSGILELAERGNAAWIVGSLAARVVLPEPELLTLLRNAFEAIHSDGDVGHSHRNLISGALQALPDDRRNGVLSSLMEGLPAESVVDLLLLAPFGRSTWSLIDALDEQIQSEYWSKVVPDWISDSEAERNEAIERLLKAERPRAAFSCIRYALSKTDPELIFRLMSEMARGGRDLPGQHMLEPYYVEEAFKRMSDCSSLSLEQKAGLEFAYIEVLGQPFARRAISNIPHLEQYVEMHPELFVQAICWMFKRADGGVDPDEFCVPPERVGEMATRGYKLLSALGRIPGEMASGEVNGARLAAWITNVRQSCSELSRADVGDSRIGELLSHASKGKDGVWPCEAVRAVMEDIQSEAMMRGAHTGVYNSRGVHWRGEGGEQERVLAEKYRGWGRELQISHPFVASKLLMALAKTYDHEARREDTEADIQRRLHP</sequence>
<dbReference type="InterPro" id="IPR001387">
    <property type="entry name" value="Cro/C1-type_HTH"/>
</dbReference>
<proteinExistence type="predicted"/>
<evidence type="ECO:0000313" key="3">
    <source>
        <dbReference type="Proteomes" id="UP001302573"/>
    </source>
</evidence>
<reference evidence="2 3" key="1">
    <citation type="submission" date="2023-12" db="EMBL/GenBank/DDBJ databases">
        <title>Pseudomonas machongensis sp. nov., isolated from wilted pepper plants (Capsicum annuum).</title>
        <authorList>
            <person name="Qiu M."/>
            <person name="Li Y."/>
            <person name="Liu Q."/>
            <person name="Zhang X."/>
            <person name="Huang Y."/>
            <person name="Guo R."/>
            <person name="Hu M."/>
            <person name="Zhou J."/>
            <person name="Zhou X."/>
        </authorList>
    </citation>
    <scope>NUCLEOTIDE SEQUENCE [LARGE SCALE GENOMIC DNA]</scope>
    <source>
        <strain evidence="2 3">MH2</strain>
    </source>
</reference>
<accession>A0ABU5VKR2</accession>
<dbReference type="NCBIfam" id="TIGR02607">
    <property type="entry name" value="antidote_HigA"/>
    <property type="match status" value="1"/>
</dbReference>
<dbReference type="CDD" id="cd00093">
    <property type="entry name" value="HTH_XRE"/>
    <property type="match status" value="1"/>
</dbReference>
<comment type="caution">
    <text evidence="2">The sequence shown here is derived from an EMBL/GenBank/DDBJ whole genome shotgun (WGS) entry which is preliminary data.</text>
</comment>
<gene>
    <name evidence="2" type="ORF">VA602_21845</name>
</gene>
<dbReference type="Pfam" id="PF01381">
    <property type="entry name" value="HTH_3"/>
    <property type="match status" value="1"/>
</dbReference>